<evidence type="ECO:0000259" key="1">
    <source>
        <dbReference type="Pfam" id="PF00266"/>
    </source>
</evidence>
<dbReference type="InterPro" id="IPR015424">
    <property type="entry name" value="PyrdxlP-dep_Trfase"/>
</dbReference>
<proteinExistence type="predicted"/>
<gene>
    <name evidence="2" type="ORF">LOD99_14010</name>
</gene>
<evidence type="ECO:0000313" key="2">
    <source>
        <dbReference type="EMBL" id="KAI6660424.1"/>
    </source>
</evidence>
<reference evidence="2 3" key="1">
    <citation type="journal article" date="2023" name="BMC Biol.">
        <title>The compact genome of the sponge Oopsacas minuta (Hexactinellida) is lacking key metazoan core genes.</title>
        <authorList>
            <person name="Santini S."/>
            <person name="Schenkelaars Q."/>
            <person name="Jourda C."/>
            <person name="Duchesne M."/>
            <person name="Belahbib H."/>
            <person name="Rocher C."/>
            <person name="Selva M."/>
            <person name="Riesgo A."/>
            <person name="Vervoort M."/>
            <person name="Leys S.P."/>
            <person name="Kodjabachian L."/>
            <person name="Le Bivic A."/>
            <person name="Borchiellini C."/>
            <person name="Claverie J.M."/>
            <person name="Renard E."/>
        </authorList>
    </citation>
    <scope>NUCLEOTIDE SEQUENCE [LARGE SCALE GENOMIC DNA]</scope>
    <source>
        <strain evidence="2">SPO-2</strain>
    </source>
</reference>
<dbReference type="Proteomes" id="UP001165289">
    <property type="component" value="Unassembled WGS sequence"/>
</dbReference>
<dbReference type="Pfam" id="PF00266">
    <property type="entry name" value="Aminotran_5"/>
    <property type="match status" value="1"/>
</dbReference>
<dbReference type="AlphaFoldDB" id="A0AAV7KJQ5"/>
<dbReference type="InterPro" id="IPR000192">
    <property type="entry name" value="Aminotrans_V_dom"/>
</dbReference>
<name>A0AAV7KJQ5_9METZ</name>
<evidence type="ECO:0000313" key="3">
    <source>
        <dbReference type="Proteomes" id="UP001165289"/>
    </source>
</evidence>
<sequence>MSNDIEQAITSTYIRDLFPALSGVGLVGSKSGWALFNNAACSQTPHFLIDREIEYVTLHNFNTGESSLLSKQTTEKLDSARDVIKLWLNAGDEIVVLGQSATLLVRLLAIAYGHILVPGDEIIVSTSNHECNISPWLDLQKQGVVIRFWEFTQDGYNCIDNVTSLVNSRTKIVTFSNTSNLLGEVNNCKELIQDIRAMNNSVVVVVDGAQYVPHKCPNVQDIDCNFYFFASYKACAPGFGVLYGKRKDFDSIPGLGNRYQDKSNYLKQFEIGGPFQAGNLFAFHGLTDYFNTILRQPISTVCTRDIIVRAYQVMEKFEQFLITKFIEFLLSKSCYRLFGPKTSSIKGRVGIISFQHSTISPYKIEQVCSSNNLYVRQGHLQAYRICERLGIALDVGVVRVSFMHYNTVEEVDKLIGVLDRIEELAVDVPASNS</sequence>
<dbReference type="EMBL" id="JAKMXF010000033">
    <property type="protein sequence ID" value="KAI6660424.1"/>
    <property type="molecule type" value="Genomic_DNA"/>
</dbReference>
<organism evidence="2 3">
    <name type="scientific">Oopsacas minuta</name>
    <dbReference type="NCBI Taxonomy" id="111878"/>
    <lineage>
        <taxon>Eukaryota</taxon>
        <taxon>Metazoa</taxon>
        <taxon>Porifera</taxon>
        <taxon>Hexactinellida</taxon>
        <taxon>Hexasterophora</taxon>
        <taxon>Lyssacinosida</taxon>
        <taxon>Leucopsacidae</taxon>
        <taxon>Oopsacas</taxon>
    </lineage>
</organism>
<dbReference type="Gene3D" id="3.40.640.10">
    <property type="entry name" value="Type I PLP-dependent aspartate aminotransferase-like (Major domain)"/>
    <property type="match status" value="1"/>
</dbReference>
<dbReference type="InterPro" id="IPR015421">
    <property type="entry name" value="PyrdxlP-dep_Trfase_major"/>
</dbReference>
<protein>
    <submittedName>
        <fullName evidence="2">Cysteine desulfurase-like protein</fullName>
    </submittedName>
</protein>
<keyword evidence="3" id="KW-1185">Reference proteome</keyword>
<dbReference type="InterPro" id="IPR015422">
    <property type="entry name" value="PyrdxlP-dep_Trfase_small"/>
</dbReference>
<accession>A0AAV7KJQ5</accession>
<dbReference type="PANTHER" id="PTHR43586:SF21">
    <property type="entry name" value="PYRIDOXAL PHOSPHATE (PLP)-DEPENDENT ASPARTATE AMINOTRANSFERASE SUPERFAMILY"/>
    <property type="match status" value="1"/>
</dbReference>
<comment type="caution">
    <text evidence="2">The sequence shown here is derived from an EMBL/GenBank/DDBJ whole genome shotgun (WGS) entry which is preliminary data.</text>
</comment>
<dbReference type="SUPFAM" id="SSF53383">
    <property type="entry name" value="PLP-dependent transferases"/>
    <property type="match status" value="1"/>
</dbReference>
<dbReference type="Gene3D" id="3.90.1150.10">
    <property type="entry name" value="Aspartate Aminotransferase, domain 1"/>
    <property type="match status" value="1"/>
</dbReference>
<feature type="domain" description="Aminotransferase class V" evidence="1">
    <location>
        <begin position="36"/>
        <end position="414"/>
    </location>
</feature>
<dbReference type="PANTHER" id="PTHR43586">
    <property type="entry name" value="CYSTEINE DESULFURASE"/>
    <property type="match status" value="1"/>
</dbReference>